<evidence type="ECO:0000313" key="2">
    <source>
        <dbReference type="Proteomes" id="UP000054248"/>
    </source>
</evidence>
<keyword evidence="2" id="KW-1185">Reference proteome</keyword>
<protein>
    <recommendedName>
        <fullName evidence="3">F-box domain-containing protein</fullName>
    </recommendedName>
</protein>
<name>A0A0C3PMT2_9AGAM</name>
<organism evidence="1 2">
    <name type="scientific">Tulasnella calospora MUT 4182</name>
    <dbReference type="NCBI Taxonomy" id="1051891"/>
    <lineage>
        <taxon>Eukaryota</taxon>
        <taxon>Fungi</taxon>
        <taxon>Dikarya</taxon>
        <taxon>Basidiomycota</taxon>
        <taxon>Agaricomycotina</taxon>
        <taxon>Agaricomycetes</taxon>
        <taxon>Cantharellales</taxon>
        <taxon>Tulasnellaceae</taxon>
        <taxon>Tulasnella</taxon>
    </lineage>
</organism>
<dbReference type="Proteomes" id="UP000054248">
    <property type="component" value="Unassembled WGS sequence"/>
</dbReference>
<evidence type="ECO:0008006" key="3">
    <source>
        <dbReference type="Google" id="ProtNLM"/>
    </source>
</evidence>
<dbReference type="OrthoDB" id="3224488at2759"/>
<reference evidence="1 2" key="1">
    <citation type="submission" date="2014-04" db="EMBL/GenBank/DDBJ databases">
        <authorList>
            <consortium name="DOE Joint Genome Institute"/>
            <person name="Kuo A."/>
            <person name="Girlanda M."/>
            <person name="Perotto S."/>
            <person name="Kohler A."/>
            <person name="Nagy L.G."/>
            <person name="Floudas D."/>
            <person name="Copeland A."/>
            <person name="Barry K.W."/>
            <person name="Cichocki N."/>
            <person name="Veneault-Fourrey C."/>
            <person name="LaButti K."/>
            <person name="Lindquist E.A."/>
            <person name="Lipzen A."/>
            <person name="Lundell T."/>
            <person name="Morin E."/>
            <person name="Murat C."/>
            <person name="Sun H."/>
            <person name="Tunlid A."/>
            <person name="Henrissat B."/>
            <person name="Grigoriev I.V."/>
            <person name="Hibbett D.S."/>
            <person name="Martin F."/>
            <person name="Nordberg H.P."/>
            <person name="Cantor M.N."/>
            <person name="Hua S.X."/>
        </authorList>
    </citation>
    <scope>NUCLEOTIDE SEQUENCE [LARGE SCALE GENOMIC DNA]</scope>
    <source>
        <strain evidence="1 2">MUT 4182</strain>
    </source>
</reference>
<dbReference type="HOGENOM" id="CLU_830450_0_0_1"/>
<reference evidence="2" key="2">
    <citation type="submission" date="2015-01" db="EMBL/GenBank/DDBJ databases">
        <title>Evolutionary Origins and Diversification of the Mycorrhizal Mutualists.</title>
        <authorList>
            <consortium name="DOE Joint Genome Institute"/>
            <consortium name="Mycorrhizal Genomics Consortium"/>
            <person name="Kohler A."/>
            <person name="Kuo A."/>
            <person name="Nagy L.G."/>
            <person name="Floudas D."/>
            <person name="Copeland A."/>
            <person name="Barry K.W."/>
            <person name="Cichocki N."/>
            <person name="Veneault-Fourrey C."/>
            <person name="LaButti K."/>
            <person name="Lindquist E.A."/>
            <person name="Lipzen A."/>
            <person name="Lundell T."/>
            <person name="Morin E."/>
            <person name="Murat C."/>
            <person name="Riley R."/>
            <person name="Ohm R."/>
            <person name="Sun H."/>
            <person name="Tunlid A."/>
            <person name="Henrissat B."/>
            <person name="Grigoriev I.V."/>
            <person name="Hibbett D.S."/>
            <person name="Martin F."/>
        </authorList>
    </citation>
    <scope>NUCLEOTIDE SEQUENCE [LARGE SCALE GENOMIC DNA]</scope>
    <source>
        <strain evidence="2">MUT 4182</strain>
    </source>
</reference>
<feature type="non-terminal residue" evidence="1">
    <location>
        <position position="336"/>
    </location>
</feature>
<gene>
    <name evidence="1" type="ORF">M407DRAFT_34738</name>
</gene>
<accession>A0A0C3PMT2</accession>
<evidence type="ECO:0000313" key="1">
    <source>
        <dbReference type="EMBL" id="KIO15680.1"/>
    </source>
</evidence>
<sequence length="336" mass="37888">MDSILTVIDIIERQLPHNLPNTVTCLATAMNKRNSFAAINKLPTEVLVEVVRLAASDRELDHDWRTGLLIDPNLLKNLSRLSLVCQFWKNTIDADGSLWAFLAADTTSLRPLKMAIAKSRNVPVVITSGKNQMNEIDFAATVTPFIHSCRVLCLAPRRMGYPEEGGVYQLLQQPSPILEGLYFRGTLGGFTGWGGRDSQKDPQKPRRQKTEIWVLENSPERLKVLRLRWVDWCWARLTLSNLRDLKLSFMTISASELLECISGAPRLESFHVERLTEDWTEDADLPAAQTVPLPSLRQIQIFQVSMAFAHYMLSNIVPLSLEHIVLVTTSFTNPAP</sequence>
<proteinExistence type="predicted"/>
<dbReference type="AlphaFoldDB" id="A0A0C3PMT2"/>
<dbReference type="EMBL" id="KN823881">
    <property type="protein sequence ID" value="KIO15680.1"/>
    <property type="molecule type" value="Genomic_DNA"/>
</dbReference>